<proteinExistence type="predicted"/>
<dbReference type="EMBL" id="LJCR01003681">
    <property type="protein sequence ID" value="KPV45912.1"/>
    <property type="molecule type" value="Genomic_DNA"/>
</dbReference>
<evidence type="ECO:0000313" key="2">
    <source>
        <dbReference type="Proteomes" id="UP000050509"/>
    </source>
</evidence>
<feature type="non-terminal residue" evidence="1">
    <location>
        <position position="1"/>
    </location>
</feature>
<accession>A0A0P9D122</accession>
<keyword evidence="2" id="KW-1185">Reference proteome</keyword>
<sequence>ARHNVPRIGRVVVARGRDAIDGAFLTCYGPSTLAGFTVWADEVGDDITLDVPPVQLEVQE</sequence>
<organism evidence="1 2">
    <name type="scientific">Kouleothrix aurantiaca</name>
    <dbReference type="NCBI Taxonomy" id="186479"/>
    <lineage>
        <taxon>Bacteria</taxon>
        <taxon>Bacillati</taxon>
        <taxon>Chloroflexota</taxon>
        <taxon>Chloroflexia</taxon>
        <taxon>Chloroflexales</taxon>
        <taxon>Roseiflexineae</taxon>
        <taxon>Roseiflexaceae</taxon>
        <taxon>Kouleothrix</taxon>
    </lineage>
</organism>
<protein>
    <submittedName>
        <fullName evidence="1">Transglutaminase</fullName>
    </submittedName>
</protein>
<dbReference type="AlphaFoldDB" id="A0A0P9D122"/>
<comment type="caution">
    <text evidence="1">The sequence shown here is derived from an EMBL/GenBank/DDBJ whole genome shotgun (WGS) entry which is preliminary data.</text>
</comment>
<name>A0A0P9D122_9CHLR</name>
<evidence type="ECO:0000313" key="1">
    <source>
        <dbReference type="EMBL" id="KPV45912.1"/>
    </source>
</evidence>
<dbReference type="Proteomes" id="UP000050509">
    <property type="component" value="Unassembled WGS sequence"/>
</dbReference>
<reference evidence="1 2" key="1">
    <citation type="submission" date="2015-09" db="EMBL/GenBank/DDBJ databases">
        <title>Draft genome sequence of Kouleothrix aurantiaca JCM 19913.</title>
        <authorList>
            <person name="Hemp J."/>
        </authorList>
    </citation>
    <scope>NUCLEOTIDE SEQUENCE [LARGE SCALE GENOMIC DNA]</scope>
    <source>
        <strain evidence="1 2">COM-B</strain>
    </source>
</reference>
<gene>
    <name evidence="1" type="ORF">SE17_43895</name>
</gene>